<accession>A0ACC3BSN5</accession>
<evidence type="ECO:0000313" key="2">
    <source>
        <dbReference type="Proteomes" id="UP000798662"/>
    </source>
</evidence>
<name>A0ACC3BSN5_PYRYE</name>
<evidence type="ECO:0000313" key="1">
    <source>
        <dbReference type="EMBL" id="KAK1860598.1"/>
    </source>
</evidence>
<gene>
    <name evidence="1" type="ORF">I4F81_003185</name>
</gene>
<protein>
    <submittedName>
        <fullName evidence="1">Uncharacterized protein</fullName>
    </submittedName>
</protein>
<dbReference type="Proteomes" id="UP000798662">
    <property type="component" value="Chromosome 1"/>
</dbReference>
<proteinExistence type="predicted"/>
<reference evidence="1" key="1">
    <citation type="submission" date="2019-11" db="EMBL/GenBank/DDBJ databases">
        <title>Nori genome reveals adaptations in red seaweeds to the harsh intertidal environment.</title>
        <authorList>
            <person name="Wang D."/>
            <person name="Mao Y."/>
        </authorList>
    </citation>
    <scope>NUCLEOTIDE SEQUENCE</scope>
    <source>
        <tissue evidence="1">Gametophyte</tissue>
    </source>
</reference>
<keyword evidence="2" id="KW-1185">Reference proteome</keyword>
<organism evidence="1 2">
    <name type="scientific">Pyropia yezoensis</name>
    <name type="common">Susabi-nori</name>
    <name type="synonym">Porphyra yezoensis</name>
    <dbReference type="NCBI Taxonomy" id="2788"/>
    <lineage>
        <taxon>Eukaryota</taxon>
        <taxon>Rhodophyta</taxon>
        <taxon>Bangiophyceae</taxon>
        <taxon>Bangiales</taxon>
        <taxon>Bangiaceae</taxon>
        <taxon>Pyropia</taxon>
    </lineage>
</organism>
<comment type="caution">
    <text evidence="1">The sequence shown here is derived from an EMBL/GenBank/DDBJ whole genome shotgun (WGS) entry which is preliminary data.</text>
</comment>
<dbReference type="EMBL" id="CM020618">
    <property type="protein sequence ID" value="KAK1860598.1"/>
    <property type="molecule type" value="Genomic_DNA"/>
</dbReference>
<sequence length="1012" mass="108211">MNSKFFATGDSSSDSDDRSITSSDEEQVAAVAAPVRASRFARDSDSDDEDVKRVVKSSKDKRLDAMITTVGQMRNHAKIHDWNSLSSDFDVLNKHRERVAATTTASTAVPGVISSLKASTSGAPEPSPVAPDVYIRALVMLENALEADLAAKGDLKLSKTNTKALNAMKQRLRKNNRQYTEAIEAFRASGKDAMESDSEDESSESSSSSSSSSDDDGPVVKKAPARNRFLQGSDSSSSSSDSDSDSDSSSDSDASTKGRKAGGGGSRWLLKGQEKADKPSAGPGKTRVRTTQAKTAMESEEEDDEVVAPPGAEDVEAGFQVVGRGGAKASAPFIPAADMTEAVVTARLRETLAARGRRGTNRAEQIATIEFLVTAAKSPRQRAQVLLHLISAQFDFSPSKSTYMPSKLWRSALNNVTALFELAAAHHPSLSFTDQGDDTDILVVASAENAALMGASVPDPTGADGKEEETPADTPVRGDLATLVERLDDELHKALQNIDAYSSLYVARLRDEAPWLKLAALAQSYFEVTLGDLPRAARVATRRVLHLYYKRDQLVATVNDLYKKQAAEEAGTPIPPAEAPSAEGAAAEANAAVVSAAGKGLEAPVGGPETASGQLRTLAVIVYRYGDERAKSQTMLAQIYNHAVGNRFYAGRDLLLVSHLQETVVLLDVGLQVLFNRAMTQLGLCAFRLGLPYEAHACLQDMCSPSATGGGGPARLKELLAQGVVTMRGVEKTPEEEKAELRRQVPYHMHLSLDFIETAHLVSAMLLEVPAMALHRVKGDGGRRRAVSKSFQYFLRNSMKSAFPGPPENTRDHVMAATRCLMKGDWQGAYKFVSAIRAWTSLETTERASTLKLLRELMKTAGLRTFVLAYSTYYESMSAEWLSDLFELPASKVHSVVSKMIVHGDISAAWHQPTASVVIRKVEPSRLQSLALSLASKVSSVIDLNERLLDSKAGGSSGGRDDEWQGGGGNRGGYGGRGGRGGYPPRGGGRGAYGGRGASVAAGLSKGSYSRG</sequence>